<feature type="compositionally biased region" description="Gly residues" evidence="1">
    <location>
        <begin position="563"/>
        <end position="575"/>
    </location>
</feature>
<dbReference type="InterPro" id="IPR038332">
    <property type="entry name" value="PPE_sf"/>
</dbReference>
<reference evidence="2" key="1">
    <citation type="submission" date="2021-03" db="EMBL/GenBank/DDBJ databases">
        <authorList>
            <person name="Sun Q."/>
        </authorList>
    </citation>
    <scope>NUCLEOTIDE SEQUENCE</scope>
    <source>
        <strain evidence="2">CCM 8862</strain>
    </source>
</reference>
<organism evidence="2 3">
    <name type="scientific">Corynebacterium mendelii</name>
    <dbReference type="NCBI Taxonomy" id="2765362"/>
    <lineage>
        <taxon>Bacteria</taxon>
        <taxon>Bacillati</taxon>
        <taxon>Actinomycetota</taxon>
        <taxon>Actinomycetes</taxon>
        <taxon>Mycobacteriales</taxon>
        <taxon>Corynebacteriaceae</taxon>
        <taxon>Corynebacterium</taxon>
    </lineage>
</organism>
<dbReference type="GO" id="GO:0009306">
    <property type="term" value="P:protein secretion"/>
    <property type="evidence" value="ECO:0007669"/>
    <property type="project" value="InterPro"/>
</dbReference>
<sequence>MDPPAVRAVAAKLDRAAAAVRHAPTMGSALTAAWSPLPQLQAVGACYQQAFDTAPGSLRATMTTIADQLDWMAAALTTTIDMFETHDHAFARALDQLEKGSVTAPSTATIAPRPAELFPPLVQLPPVAGPPIGVTELITALKSTQQAAAEAAADQWRTVGVSVGEVSATLTEAATGLRAGASGGVYDKVAANIRRIAATTSTVSANALRVAATAQRLALLPPPLIAALMAVKTSIEAFYAPVPMAIPPALHAAGAAFGTSVITPLAIAHIPPVVAFTSTSRPHLSLPGMLTSFLSSIGAAGKTTVGPIAALVGDTCERIGVPHDRGTTEKQVEDAITEYQKEHNNITRGVDDRLGARRVESLATAAQSSGFISPSMLTGGVAGPPSAPTGIPGGELARTVGRLVSQAAPVTRMLPGLVGGLINSQTMPKAVSLPTYGDALKSSQAVGGRLGGSHYNPAAGGDTAGATARDGGAMVPPGGPGAGRDSRNRTHSGGEVGADIDQPDRGSSHLKSLSSAGMMFPPGGTGALRNGAKIFDPSTVGTVQAGMGPLPGPGSASLPASGSLGGFGPGAGTAVGGPPTAPPTG</sequence>
<keyword evidence="3" id="KW-1185">Reference proteome</keyword>
<evidence type="ECO:0008006" key="4">
    <source>
        <dbReference type="Google" id="ProtNLM"/>
    </source>
</evidence>
<dbReference type="Gene3D" id="1.20.1260.20">
    <property type="entry name" value="PPE superfamily"/>
    <property type="match status" value="1"/>
</dbReference>
<dbReference type="Pfam" id="PF10824">
    <property type="entry name" value="T7SS_ESX_EspC"/>
    <property type="match status" value="1"/>
</dbReference>
<dbReference type="EMBL" id="JAFLEQ010000008">
    <property type="protein sequence ID" value="MBN9644218.1"/>
    <property type="molecule type" value="Genomic_DNA"/>
</dbReference>
<feature type="region of interest" description="Disordered" evidence="1">
    <location>
        <begin position="451"/>
        <end position="585"/>
    </location>
</feature>
<dbReference type="Proteomes" id="UP000664332">
    <property type="component" value="Unassembled WGS sequence"/>
</dbReference>
<evidence type="ECO:0000313" key="2">
    <source>
        <dbReference type="EMBL" id="MBN9644218.1"/>
    </source>
</evidence>
<evidence type="ECO:0000313" key="3">
    <source>
        <dbReference type="Proteomes" id="UP000664332"/>
    </source>
</evidence>
<name>A0A939E040_9CORY</name>
<feature type="non-terminal residue" evidence="2">
    <location>
        <position position="585"/>
    </location>
</feature>
<proteinExistence type="predicted"/>
<dbReference type="InterPro" id="IPR022536">
    <property type="entry name" value="EspC"/>
</dbReference>
<protein>
    <recommendedName>
        <fullName evidence="4">PPE family protein</fullName>
    </recommendedName>
</protein>
<accession>A0A939E040</accession>
<gene>
    <name evidence="2" type="ORF">JZY06_06255</name>
</gene>
<dbReference type="RefSeq" id="WP_207278668.1">
    <property type="nucleotide sequence ID" value="NZ_JAFLEQ010000008.1"/>
</dbReference>
<feature type="compositionally biased region" description="Low complexity" evidence="1">
    <location>
        <begin position="545"/>
        <end position="562"/>
    </location>
</feature>
<feature type="compositionally biased region" description="Low complexity" evidence="1">
    <location>
        <begin position="458"/>
        <end position="476"/>
    </location>
</feature>
<dbReference type="AlphaFoldDB" id="A0A939E040"/>
<comment type="caution">
    <text evidence="2">The sequence shown here is derived from an EMBL/GenBank/DDBJ whole genome shotgun (WGS) entry which is preliminary data.</text>
</comment>
<evidence type="ECO:0000256" key="1">
    <source>
        <dbReference type="SAM" id="MobiDB-lite"/>
    </source>
</evidence>